<evidence type="ECO:0000256" key="1">
    <source>
        <dbReference type="SAM" id="MobiDB-lite"/>
    </source>
</evidence>
<keyword evidence="2" id="KW-1133">Transmembrane helix</keyword>
<dbReference type="OrthoDB" id="6493645at2759"/>
<feature type="compositionally biased region" description="Low complexity" evidence="1">
    <location>
        <begin position="1"/>
        <end position="19"/>
    </location>
</feature>
<dbReference type="Gene3D" id="4.10.410.10">
    <property type="entry name" value="Pancreatic trypsin inhibitor Kunitz domain"/>
    <property type="match status" value="1"/>
</dbReference>
<keyword evidence="4" id="KW-1185">Reference proteome</keyword>
<organism evidence="3 4">
    <name type="scientific">Haemaphysalis longicornis</name>
    <name type="common">Bush tick</name>
    <dbReference type="NCBI Taxonomy" id="44386"/>
    <lineage>
        <taxon>Eukaryota</taxon>
        <taxon>Metazoa</taxon>
        <taxon>Ecdysozoa</taxon>
        <taxon>Arthropoda</taxon>
        <taxon>Chelicerata</taxon>
        <taxon>Arachnida</taxon>
        <taxon>Acari</taxon>
        <taxon>Parasitiformes</taxon>
        <taxon>Ixodida</taxon>
        <taxon>Ixodoidea</taxon>
        <taxon>Ixodidae</taxon>
        <taxon>Haemaphysalinae</taxon>
        <taxon>Haemaphysalis</taxon>
    </lineage>
</organism>
<name>A0A9J6G6W4_HAELO</name>
<keyword evidence="2" id="KW-0812">Transmembrane</keyword>
<reference evidence="3 4" key="1">
    <citation type="journal article" date="2020" name="Cell">
        <title>Large-Scale Comparative Analyses of Tick Genomes Elucidate Their Genetic Diversity and Vector Capacities.</title>
        <authorList>
            <consortium name="Tick Genome and Microbiome Consortium (TIGMIC)"/>
            <person name="Jia N."/>
            <person name="Wang J."/>
            <person name="Shi W."/>
            <person name="Du L."/>
            <person name="Sun Y."/>
            <person name="Zhan W."/>
            <person name="Jiang J.F."/>
            <person name="Wang Q."/>
            <person name="Zhang B."/>
            <person name="Ji P."/>
            <person name="Bell-Sakyi L."/>
            <person name="Cui X.M."/>
            <person name="Yuan T.T."/>
            <person name="Jiang B.G."/>
            <person name="Yang W.F."/>
            <person name="Lam T.T."/>
            <person name="Chang Q.C."/>
            <person name="Ding S.J."/>
            <person name="Wang X.J."/>
            <person name="Zhu J.G."/>
            <person name="Ruan X.D."/>
            <person name="Zhao L."/>
            <person name="Wei J.T."/>
            <person name="Ye R.Z."/>
            <person name="Que T.C."/>
            <person name="Du C.H."/>
            <person name="Zhou Y.H."/>
            <person name="Cheng J.X."/>
            <person name="Dai P.F."/>
            <person name="Guo W.B."/>
            <person name="Han X.H."/>
            <person name="Huang E.J."/>
            <person name="Li L.F."/>
            <person name="Wei W."/>
            <person name="Gao Y.C."/>
            <person name="Liu J.Z."/>
            <person name="Shao H.Z."/>
            <person name="Wang X."/>
            <person name="Wang C.C."/>
            <person name="Yang T.C."/>
            <person name="Huo Q.B."/>
            <person name="Li W."/>
            <person name="Chen H.Y."/>
            <person name="Chen S.E."/>
            <person name="Zhou L.G."/>
            <person name="Ni X.B."/>
            <person name="Tian J.H."/>
            <person name="Sheng Y."/>
            <person name="Liu T."/>
            <person name="Pan Y.S."/>
            <person name="Xia L.Y."/>
            <person name="Li J."/>
            <person name="Zhao F."/>
            <person name="Cao W.C."/>
        </authorList>
    </citation>
    <scope>NUCLEOTIDE SEQUENCE [LARGE SCALE GENOMIC DNA]</scope>
    <source>
        <strain evidence="3">HaeL-2018</strain>
    </source>
</reference>
<feature type="region of interest" description="Disordered" evidence="1">
    <location>
        <begin position="97"/>
        <end position="143"/>
    </location>
</feature>
<protein>
    <submittedName>
        <fullName evidence="3">Uncharacterized protein</fullName>
    </submittedName>
</protein>
<dbReference type="GO" id="GO:0004867">
    <property type="term" value="F:serine-type endopeptidase inhibitor activity"/>
    <property type="evidence" value="ECO:0007669"/>
    <property type="project" value="InterPro"/>
</dbReference>
<comment type="caution">
    <text evidence="3">The sequence shown here is derived from an EMBL/GenBank/DDBJ whole genome shotgun (WGS) entry which is preliminary data.</text>
</comment>
<proteinExistence type="predicted"/>
<evidence type="ECO:0000313" key="3">
    <source>
        <dbReference type="EMBL" id="KAH9370188.1"/>
    </source>
</evidence>
<dbReference type="AlphaFoldDB" id="A0A9J6G6W4"/>
<dbReference type="Proteomes" id="UP000821853">
    <property type="component" value="Chromosome 3"/>
</dbReference>
<gene>
    <name evidence="3" type="ORF">HPB48_019377</name>
</gene>
<dbReference type="InterPro" id="IPR036880">
    <property type="entry name" value="Kunitz_BPTI_sf"/>
</dbReference>
<keyword evidence="2" id="KW-0472">Membrane</keyword>
<dbReference type="VEuPathDB" id="VectorBase:HLOH_061707"/>
<feature type="region of interest" description="Disordered" evidence="1">
    <location>
        <begin position="1"/>
        <end position="22"/>
    </location>
</feature>
<accession>A0A9J6G6W4</accession>
<dbReference type="EMBL" id="JABSTR010000005">
    <property type="protein sequence ID" value="KAH9370188.1"/>
    <property type="molecule type" value="Genomic_DNA"/>
</dbReference>
<evidence type="ECO:0000256" key="2">
    <source>
        <dbReference type="SAM" id="Phobius"/>
    </source>
</evidence>
<evidence type="ECO:0000313" key="4">
    <source>
        <dbReference type="Proteomes" id="UP000821853"/>
    </source>
</evidence>
<sequence length="362" mass="40200">MSSSSGRVSMSSITKSSSSGPAKAVADHEAAPVRLWHQSLAFAFLLVSLTSLVIVLYETKDNSRLNQPTVVTLADDVDESALRGGKPVRHVVRHLPPASGEGEEEEPQGIGAQHPRVKATRGADLDTTSPSNEDDLQDNSTESMDAPQAFAEIELRRPSPPAEKKSANATSDRCASAARFTVCSWHNREEFFFDAEKNECRSKALVRPPPCLSGRNRFKNFRECRLACLDQTAESRCRTEPQFQWCTPEDISRQWWYLKDGACHLWKFPHSNCVSPRLALFGSREACHSLCVAGHPVARHPACSETPVEHACTAVHMIYPVQARPFKDRLTCVQPDPSEPKCLTGRNRFRTEKSCRQACLQS</sequence>
<dbReference type="SUPFAM" id="SSF57362">
    <property type="entry name" value="BPTI-like"/>
    <property type="match status" value="1"/>
</dbReference>
<feature type="transmembrane region" description="Helical" evidence="2">
    <location>
        <begin position="35"/>
        <end position="57"/>
    </location>
</feature>